<keyword evidence="1" id="KW-0472">Membrane</keyword>
<name>A0A1M4VFA9_9CLOT</name>
<proteinExistence type="predicted"/>
<dbReference type="OrthoDB" id="1710898at2"/>
<accession>A0A1M4VFA9</accession>
<keyword evidence="1" id="KW-1133">Transmembrane helix</keyword>
<feature type="transmembrane region" description="Helical" evidence="1">
    <location>
        <begin position="86"/>
        <end position="105"/>
    </location>
</feature>
<reference evidence="2 3" key="1">
    <citation type="submission" date="2016-11" db="EMBL/GenBank/DDBJ databases">
        <authorList>
            <person name="Jaros S."/>
            <person name="Januszkiewicz K."/>
            <person name="Wedrychowicz H."/>
        </authorList>
    </citation>
    <scope>NUCLEOTIDE SEQUENCE [LARGE SCALE GENOMIC DNA]</scope>
    <source>
        <strain evidence="2 3">DSM 17459</strain>
    </source>
</reference>
<dbReference type="AlphaFoldDB" id="A0A1M4VFA9"/>
<feature type="transmembrane region" description="Helical" evidence="1">
    <location>
        <begin position="125"/>
        <end position="148"/>
    </location>
</feature>
<organism evidence="2 3">
    <name type="scientific">Lactonifactor longoviformis DSM 17459</name>
    <dbReference type="NCBI Taxonomy" id="1122155"/>
    <lineage>
        <taxon>Bacteria</taxon>
        <taxon>Bacillati</taxon>
        <taxon>Bacillota</taxon>
        <taxon>Clostridia</taxon>
        <taxon>Eubacteriales</taxon>
        <taxon>Clostridiaceae</taxon>
        <taxon>Lactonifactor</taxon>
    </lineage>
</organism>
<feature type="transmembrane region" description="Helical" evidence="1">
    <location>
        <begin position="314"/>
        <end position="331"/>
    </location>
</feature>
<evidence type="ECO:0000256" key="1">
    <source>
        <dbReference type="SAM" id="Phobius"/>
    </source>
</evidence>
<gene>
    <name evidence="2" type="ORF">SAMN02745158_01198</name>
</gene>
<feature type="transmembrane region" description="Helical" evidence="1">
    <location>
        <begin position="346"/>
        <end position="369"/>
    </location>
</feature>
<feature type="transmembrane region" description="Helical" evidence="1">
    <location>
        <begin position="489"/>
        <end position="512"/>
    </location>
</feature>
<feature type="transmembrane region" description="Helical" evidence="1">
    <location>
        <begin position="222"/>
        <end position="241"/>
    </location>
</feature>
<sequence length="523" mass="58793">MKTLLVSFRLSNTYGANTWIYRLRRLPVIKKLIPASLYGCGGLKKFVYILYVILKTILAFGSKFLYLGLMILLPLSILPGDKAGNFVNIFFFLTAMGAFTNTELFNPTKAKYYTVVLMRTDAKSYALSSLWWFLAKNVVTWIPAVLILGMQAGIPLGVCLLVPVVMTEWKLAGSALMLKYFDRTGREVSENNLKLFFSVTGAGLLLGYGLPWIRAGLPVQGFYLAAALLIPCAVCSLRILIKSKSYKRLYKKILNLNGLIFGVQENAAATQQKAYLSKISSGEVRTGNKKGYDYFNELFIQRHRKILTHSARKTAYILVVILAGVLLLSQFNPKASRGINEVMLNFLPYFIFVMYLVNKGAVVTQAMFMNCDHSMLAYRFYRQPDAVLKLFKVRLLTLIKINMIPAAVIACGLPLLLFITGGTENPLNYALLFVSILAMAVFFSVHHLVIYYLLQPYNVNMEAKSSAYSIVNGVTYFLCYMCIKFQAPTIIFASLTILFSALYIGAALFLVYRYAPVRFCLKQ</sequence>
<evidence type="ECO:0000313" key="3">
    <source>
        <dbReference type="Proteomes" id="UP000184245"/>
    </source>
</evidence>
<feature type="transmembrane region" description="Helical" evidence="1">
    <location>
        <begin position="46"/>
        <end position="66"/>
    </location>
</feature>
<feature type="transmembrane region" description="Helical" evidence="1">
    <location>
        <begin position="431"/>
        <end position="454"/>
    </location>
</feature>
<dbReference type="Proteomes" id="UP000184245">
    <property type="component" value="Unassembled WGS sequence"/>
</dbReference>
<keyword evidence="3" id="KW-1185">Reference proteome</keyword>
<evidence type="ECO:0000313" key="2">
    <source>
        <dbReference type="EMBL" id="SHE67575.1"/>
    </source>
</evidence>
<feature type="transmembrane region" description="Helical" evidence="1">
    <location>
        <begin position="466"/>
        <end position="483"/>
    </location>
</feature>
<keyword evidence="1" id="KW-0812">Transmembrane</keyword>
<protein>
    <recommendedName>
        <fullName evidence="4">ABC-2 type transport system permease protein</fullName>
    </recommendedName>
</protein>
<feature type="transmembrane region" description="Helical" evidence="1">
    <location>
        <begin position="154"/>
        <end position="172"/>
    </location>
</feature>
<feature type="transmembrane region" description="Helical" evidence="1">
    <location>
        <begin position="398"/>
        <end position="419"/>
    </location>
</feature>
<dbReference type="RefSeq" id="WP_072849888.1">
    <property type="nucleotide sequence ID" value="NZ_FQVI01000004.1"/>
</dbReference>
<evidence type="ECO:0008006" key="4">
    <source>
        <dbReference type="Google" id="ProtNLM"/>
    </source>
</evidence>
<dbReference type="STRING" id="1122155.SAMN02745158_01198"/>
<feature type="transmembrane region" description="Helical" evidence="1">
    <location>
        <begin position="193"/>
        <end position="210"/>
    </location>
</feature>
<dbReference type="EMBL" id="FQVI01000004">
    <property type="protein sequence ID" value="SHE67575.1"/>
    <property type="molecule type" value="Genomic_DNA"/>
</dbReference>